<comment type="subcellular location">
    <subcellularLocation>
        <location evidence="1">Membrane</location>
        <topology evidence="1">Multi-pass membrane protein</topology>
    </subcellularLocation>
</comment>
<evidence type="ECO:0000313" key="10">
    <source>
        <dbReference type="Proteomes" id="UP000177943"/>
    </source>
</evidence>
<dbReference type="GO" id="GO:0016780">
    <property type="term" value="F:phosphotransferase activity, for other substituted phosphate groups"/>
    <property type="evidence" value="ECO:0007669"/>
    <property type="project" value="TreeGrafter"/>
</dbReference>
<dbReference type="Proteomes" id="UP000177943">
    <property type="component" value="Unassembled WGS sequence"/>
</dbReference>
<comment type="similarity">
    <text evidence="2">Belongs to the bacterial sugar transferase family.</text>
</comment>
<evidence type="ECO:0000313" key="9">
    <source>
        <dbReference type="EMBL" id="OHA25410.1"/>
    </source>
</evidence>
<dbReference type="Pfam" id="PF02397">
    <property type="entry name" value="Bac_transf"/>
    <property type="match status" value="1"/>
</dbReference>
<keyword evidence="5 7" id="KW-1133">Transmembrane helix</keyword>
<dbReference type="NCBIfam" id="TIGR03025">
    <property type="entry name" value="EPS_sugtrans"/>
    <property type="match status" value="1"/>
</dbReference>
<evidence type="ECO:0000256" key="1">
    <source>
        <dbReference type="ARBA" id="ARBA00004141"/>
    </source>
</evidence>
<gene>
    <name evidence="9" type="ORF">A3D56_01345</name>
</gene>
<sequence>MHFLNRKERLILLVGDMLFFMLSLWITLVVRYGALPSLDLFSLHWVPFFFLTLLFIAVFFIAGLYEKHTLLLQNHLPKTILKAELVGSALAVSFFYLAPWTGIAPKRNLFIYLLISFVLITLWRMYGYAFVGTRKKQKAALIGSGNEMQELLDEVNNNSRYDLKFVSSIDLNHISQVDLKEEVTNRIYSKDISIIAIDLRNEKVLPLLPHLYTLIFSSIRFIEMHKIYEDIFDRIPLSLVGYSWFLENISLAPKSAYDFLKRVMDISISFLLGVVSLIVYPFVYVAIKLDDGGKVFSIQERVGRNNKLIKLYKFRTMQIANDGGRWQEGVVNQTTRVGSFLRQSRIDELPQLWNVLFGDISLIGPRPEFPEPVSLYEKQVPYYGIRHLIKPGLSGWAQIYGEHPHHGTDVAKTKNKLSYDLYYIKNRSVFLDLKIALQTIKTLLLRSGI</sequence>
<dbReference type="InterPro" id="IPR017475">
    <property type="entry name" value="EPS_sugar_tfrase"/>
</dbReference>
<feature type="transmembrane region" description="Helical" evidence="7">
    <location>
        <begin position="109"/>
        <end position="131"/>
    </location>
</feature>
<feature type="transmembrane region" description="Helical" evidence="7">
    <location>
        <begin position="45"/>
        <end position="65"/>
    </location>
</feature>
<feature type="transmembrane region" description="Helical" evidence="7">
    <location>
        <begin position="12"/>
        <end position="33"/>
    </location>
</feature>
<evidence type="ECO:0000256" key="4">
    <source>
        <dbReference type="ARBA" id="ARBA00022692"/>
    </source>
</evidence>
<evidence type="ECO:0000256" key="3">
    <source>
        <dbReference type="ARBA" id="ARBA00022679"/>
    </source>
</evidence>
<dbReference type="PANTHER" id="PTHR30576">
    <property type="entry name" value="COLANIC BIOSYNTHESIS UDP-GLUCOSE LIPID CARRIER TRANSFERASE"/>
    <property type="match status" value="1"/>
</dbReference>
<evidence type="ECO:0000256" key="2">
    <source>
        <dbReference type="ARBA" id="ARBA00006464"/>
    </source>
</evidence>
<evidence type="ECO:0000256" key="7">
    <source>
        <dbReference type="SAM" id="Phobius"/>
    </source>
</evidence>
<dbReference type="AlphaFoldDB" id="A0A1G2MND3"/>
<feature type="transmembrane region" description="Helical" evidence="7">
    <location>
        <begin position="85"/>
        <end position="103"/>
    </location>
</feature>
<evidence type="ECO:0000259" key="8">
    <source>
        <dbReference type="Pfam" id="PF02397"/>
    </source>
</evidence>
<reference evidence="9 10" key="1">
    <citation type="journal article" date="2016" name="Nat. Commun.">
        <title>Thousands of microbial genomes shed light on interconnected biogeochemical processes in an aquifer system.</title>
        <authorList>
            <person name="Anantharaman K."/>
            <person name="Brown C.T."/>
            <person name="Hug L.A."/>
            <person name="Sharon I."/>
            <person name="Castelle C.J."/>
            <person name="Probst A.J."/>
            <person name="Thomas B.C."/>
            <person name="Singh A."/>
            <person name="Wilkins M.J."/>
            <person name="Karaoz U."/>
            <person name="Brodie E.L."/>
            <person name="Williams K.H."/>
            <person name="Hubbard S.S."/>
            <person name="Banfield J.F."/>
        </authorList>
    </citation>
    <scope>NUCLEOTIDE SEQUENCE [LARGE SCALE GENOMIC DNA]</scope>
</reference>
<dbReference type="EMBL" id="MHRP01000049">
    <property type="protein sequence ID" value="OHA25410.1"/>
    <property type="molecule type" value="Genomic_DNA"/>
</dbReference>
<proteinExistence type="inferred from homology"/>
<evidence type="ECO:0000256" key="5">
    <source>
        <dbReference type="ARBA" id="ARBA00022989"/>
    </source>
</evidence>
<protein>
    <recommendedName>
        <fullName evidence="8">Bacterial sugar transferase domain-containing protein</fullName>
    </recommendedName>
</protein>
<dbReference type="PANTHER" id="PTHR30576:SF0">
    <property type="entry name" value="UNDECAPRENYL-PHOSPHATE N-ACETYLGALACTOSAMINYL 1-PHOSPHATE TRANSFERASE-RELATED"/>
    <property type="match status" value="1"/>
</dbReference>
<feature type="transmembrane region" description="Helical" evidence="7">
    <location>
        <begin position="268"/>
        <end position="287"/>
    </location>
</feature>
<dbReference type="GO" id="GO:0016020">
    <property type="term" value="C:membrane"/>
    <property type="evidence" value="ECO:0007669"/>
    <property type="project" value="UniProtKB-SubCell"/>
</dbReference>
<dbReference type="InterPro" id="IPR003362">
    <property type="entry name" value="Bact_transf"/>
</dbReference>
<keyword evidence="4 7" id="KW-0812">Transmembrane</keyword>
<evidence type="ECO:0000256" key="6">
    <source>
        <dbReference type="ARBA" id="ARBA00023136"/>
    </source>
</evidence>
<name>A0A1G2MND3_9BACT</name>
<feature type="domain" description="Bacterial sugar transferase" evidence="8">
    <location>
        <begin position="261"/>
        <end position="444"/>
    </location>
</feature>
<keyword evidence="3" id="KW-0808">Transferase</keyword>
<organism evidence="9 10">
    <name type="scientific">Candidatus Taylorbacteria bacterium RIFCSPHIGHO2_02_FULL_45_35</name>
    <dbReference type="NCBI Taxonomy" id="1802311"/>
    <lineage>
        <taxon>Bacteria</taxon>
        <taxon>Candidatus Tayloriibacteriota</taxon>
    </lineage>
</organism>
<keyword evidence="6 7" id="KW-0472">Membrane</keyword>
<comment type="caution">
    <text evidence="9">The sequence shown here is derived from an EMBL/GenBank/DDBJ whole genome shotgun (WGS) entry which is preliminary data.</text>
</comment>
<accession>A0A1G2MND3</accession>